<proteinExistence type="predicted"/>
<evidence type="ECO:0000256" key="1">
    <source>
        <dbReference type="SAM" id="SignalP"/>
    </source>
</evidence>
<keyword evidence="1" id="KW-0732">Signal</keyword>
<dbReference type="AlphaFoldDB" id="A0A940DK37"/>
<evidence type="ECO:0000313" key="2">
    <source>
        <dbReference type="EMBL" id="MBO8440110.1"/>
    </source>
</evidence>
<dbReference type="Pfam" id="PF16286">
    <property type="entry name" value="DUF4932"/>
    <property type="match status" value="1"/>
</dbReference>
<gene>
    <name evidence="2" type="ORF">IAC51_05605</name>
</gene>
<evidence type="ECO:0000313" key="3">
    <source>
        <dbReference type="Proteomes" id="UP000712007"/>
    </source>
</evidence>
<sequence>MRYILLIAVLSVLSVSVCQAADVGKNNLLHGVVDERIELTSIVFRLAGAEEYCICAVKDYAADIDSTFAAYMDHPLMDYIRKMREERAIGFTRVPLSALHMYIEDGHVRTTREMCQALVEEDYYWTEDMHRKYVSLLDDFYRKSGFHKFYERNEELYRDAERQFNTAVDTYLNAKWFEDTYGGKPLDGMKAYLCVNNGGSNYSLGNGTIVMGMFYSMQNDGGVVFPHMGVRTVAHELTHMLVEDECREYMDETRAAADTIFSYMGETLTKNGYSSAGLWSEWLTRVATLLYVRDNNPLGEYGAVMMDDSQGFIWQERTFRFLDNYMENRDRYRHFQDFVPQLAAYFNYTAENFERVMWEHENRRPYVVDVFPVPGTEIDLAAQDTIRIRFRFSEEMGTHCHGLKSSERNSPKGCNAKPGRMAKCIWTDSRTFEFAVPAEWYEKCDTLAFKLDRRIQDRFVNGIEEDYEVYYPLKH</sequence>
<accession>A0A940DK37</accession>
<organism evidence="2 3">
    <name type="scientific">Candidatus Aphodosoma intestinipullorum</name>
    <dbReference type="NCBI Taxonomy" id="2840674"/>
    <lineage>
        <taxon>Bacteria</taxon>
        <taxon>Pseudomonadati</taxon>
        <taxon>Bacteroidota</taxon>
        <taxon>Bacteroidia</taxon>
        <taxon>Bacteroidales</taxon>
        <taxon>Candidatus Aphodosoma</taxon>
    </lineage>
</organism>
<reference evidence="2" key="1">
    <citation type="submission" date="2020-10" db="EMBL/GenBank/DDBJ databases">
        <authorList>
            <person name="Gilroy R."/>
        </authorList>
    </citation>
    <scope>NUCLEOTIDE SEQUENCE</scope>
    <source>
        <strain evidence="2">3924</strain>
    </source>
</reference>
<dbReference type="EMBL" id="JADIMV010000097">
    <property type="protein sequence ID" value="MBO8440110.1"/>
    <property type="molecule type" value="Genomic_DNA"/>
</dbReference>
<dbReference type="InterPro" id="IPR032560">
    <property type="entry name" value="DUF4932"/>
</dbReference>
<protein>
    <submittedName>
        <fullName evidence="2">DUF4932 domain-containing protein</fullName>
    </submittedName>
</protein>
<comment type="caution">
    <text evidence="2">The sequence shown here is derived from an EMBL/GenBank/DDBJ whole genome shotgun (WGS) entry which is preliminary data.</text>
</comment>
<dbReference type="Proteomes" id="UP000712007">
    <property type="component" value="Unassembled WGS sequence"/>
</dbReference>
<feature type="signal peptide" evidence="1">
    <location>
        <begin position="1"/>
        <end position="20"/>
    </location>
</feature>
<name>A0A940DK37_9BACT</name>
<reference evidence="2" key="2">
    <citation type="journal article" date="2021" name="PeerJ">
        <title>Extensive microbial diversity within the chicken gut microbiome revealed by metagenomics and culture.</title>
        <authorList>
            <person name="Gilroy R."/>
            <person name="Ravi A."/>
            <person name="Getino M."/>
            <person name="Pursley I."/>
            <person name="Horton D.L."/>
            <person name="Alikhan N.F."/>
            <person name="Baker D."/>
            <person name="Gharbi K."/>
            <person name="Hall N."/>
            <person name="Watson M."/>
            <person name="Adriaenssens E.M."/>
            <person name="Foster-Nyarko E."/>
            <person name="Jarju S."/>
            <person name="Secka A."/>
            <person name="Antonio M."/>
            <person name="Oren A."/>
            <person name="Chaudhuri R.R."/>
            <person name="La Ragione R."/>
            <person name="Hildebrand F."/>
            <person name="Pallen M.J."/>
        </authorList>
    </citation>
    <scope>NUCLEOTIDE SEQUENCE</scope>
    <source>
        <strain evidence="2">3924</strain>
    </source>
</reference>
<feature type="chain" id="PRO_5037878263" evidence="1">
    <location>
        <begin position="21"/>
        <end position="475"/>
    </location>
</feature>